<dbReference type="NCBIfam" id="TIGR01764">
    <property type="entry name" value="excise"/>
    <property type="match status" value="1"/>
</dbReference>
<organism evidence="2 3">
    <name type="scientific">Mycobacterium paragordonae</name>
    <dbReference type="NCBI Taxonomy" id="1389713"/>
    <lineage>
        <taxon>Bacteria</taxon>
        <taxon>Bacillati</taxon>
        <taxon>Actinomycetota</taxon>
        <taxon>Actinomycetes</taxon>
        <taxon>Mycobacteriales</taxon>
        <taxon>Mycobacteriaceae</taxon>
        <taxon>Mycobacterium</taxon>
    </lineage>
</organism>
<sequence>MDQLLISIAPGVTDALGVSRRAVYRLINEGELTRVKIGTRALVTSSSVRDYVDRLTATAS</sequence>
<dbReference type="EMBL" id="BLKX01000001">
    <property type="protein sequence ID" value="GFG79100.1"/>
    <property type="molecule type" value="Genomic_DNA"/>
</dbReference>
<dbReference type="InterPro" id="IPR010093">
    <property type="entry name" value="SinI_DNA-bd"/>
</dbReference>
<evidence type="ECO:0000313" key="2">
    <source>
        <dbReference type="EMBL" id="GFG79100.1"/>
    </source>
</evidence>
<comment type="caution">
    <text evidence="2">The sequence shown here is derived from an EMBL/GenBank/DDBJ whole genome shotgun (WGS) entry which is preliminary data.</text>
</comment>
<feature type="domain" description="Helix-turn-helix" evidence="1">
    <location>
        <begin position="14"/>
        <end position="54"/>
    </location>
</feature>
<accession>A0ABQ1C432</accession>
<keyword evidence="3" id="KW-1185">Reference proteome</keyword>
<dbReference type="InterPro" id="IPR041657">
    <property type="entry name" value="HTH_17"/>
</dbReference>
<evidence type="ECO:0000259" key="1">
    <source>
        <dbReference type="Pfam" id="PF12728"/>
    </source>
</evidence>
<dbReference type="RefSeq" id="WP_120792737.1">
    <property type="nucleotide sequence ID" value="NZ_BLKX01000001.1"/>
</dbReference>
<dbReference type="Proteomes" id="UP000465240">
    <property type="component" value="Unassembled WGS sequence"/>
</dbReference>
<evidence type="ECO:0000313" key="3">
    <source>
        <dbReference type="Proteomes" id="UP000465240"/>
    </source>
</evidence>
<name>A0ABQ1C432_9MYCO</name>
<protein>
    <recommendedName>
        <fullName evidence="1">Helix-turn-helix domain-containing protein</fullName>
    </recommendedName>
</protein>
<proteinExistence type="predicted"/>
<dbReference type="Pfam" id="PF12728">
    <property type="entry name" value="HTH_17"/>
    <property type="match status" value="1"/>
</dbReference>
<reference evidence="2 3" key="1">
    <citation type="journal article" date="2019" name="Emerg. Microbes Infect.">
        <title>Comprehensive subspecies identification of 175 nontuberculous mycobacteria species based on 7547 genomic profiles.</title>
        <authorList>
            <person name="Matsumoto Y."/>
            <person name="Kinjo T."/>
            <person name="Motooka D."/>
            <person name="Nabeya D."/>
            <person name="Jung N."/>
            <person name="Uechi K."/>
            <person name="Horii T."/>
            <person name="Iida T."/>
            <person name="Fujita J."/>
            <person name="Nakamura S."/>
        </authorList>
    </citation>
    <scope>NUCLEOTIDE SEQUENCE [LARGE SCALE GENOMIC DNA]</scope>
    <source>
        <strain evidence="2 3">JCM 18565</strain>
    </source>
</reference>
<gene>
    <name evidence="2" type="ORF">MPRG_23760</name>
</gene>